<dbReference type="Proteomes" id="UP001189429">
    <property type="component" value="Unassembled WGS sequence"/>
</dbReference>
<name>A0ABN9XK08_9DINO</name>
<dbReference type="EMBL" id="CAUYUJ010020461">
    <property type="protein sequence ID" value="CAK0898333.1"/>
    <property type="molecule type" value="Genomic_DNA"/>
</dbReference>
<protein>
    <submittedName>
        <fullName evidence="1">Uncharacterized protein</fullName>
    </submittedName>
</protein>
<gene>
    <name evidence="1" type="ORF">PCOR1329_LOCUS76232</name>
</gene>
<reference evidence="1" key="1">
    <citation type="submission" date="2023-10" db="EMBL/GenBank/DDBJ databases">
        <authorList>
            <person name="Chen Y."/>
            <person name="Shah S."/>
            <person name="Dougan E. K."/>
            <person name="Thang M."/>
            <person name="Chan C."/>
        </authorList>
    </citation>
    <scope>NUCLEOTIDE SEQUENCE [LARGE SCALE GENOMIC DNA]</scope>
</reference>
<sequence length="140" mass="15766">MWQALHNAQLPLADDGLLVAALYAEEFFDEKPNLMTLKEAYRSADAKLKENLEISLALHWMRPPMRAGINPFDVVRGFEGMRGMDFWTDVRDFLGGWPMQFASASQVLAFARRSGLRCVGIRRYGGNTEFSLARPAGVAR</sequence>
<organism evidence="1 2">
    <name type="scientific">Prorocentrum cordatum</name>
    <dbReference type="NCBI Taxonomy" id="2364126"/>
    <lineage>
        <taxon>Eukaryota</taxon>
        <taxon>Sar</taxon>
        <taxon>Alveolata</taxon>
        <taxon>Dinophyceae</taxon>
        <taxon>Prorocentrales</taxon>
        <taxon>Prorocentraceae</taxon>
        <taxon>Prorocentrum</taxon>
    </lineage>
</organism>
<keyword evidence="2" id="KW-1185">Reference proteome</keyword>
<comment type="caution">
    <text evidence="1">The sequence shown here is derived from an EMBL/GenBank/DDBJ whole genome shotgun (WGS) entry which is preliminary data.</text>
</comment>
<feature type="non-terminal residue" evidence="1">
    <location>
        <position position="140"/>
    </location>
</feature>
<accession>A0ABN9XK08</accession>
<evidence type="ECO:0000313" key="2">
    <source>
        <dbReference type="Proteomes" id="UP001189429"/>
    </source>
</evidence>
<evidence type="ECO:0000313" key="1">
    <source>
        <dbReference type="EMBL" id="CAK0898333.1"/>
    </source>
</evidence>
<proteinExistence type="predicted"/>